<reference evidence="1 2" key="1">
    <citation type="submission" date="2015-04" db="EMBL/GenBank/DDBJ databases">
        <title>Whole genome shotgun sequence of Flavihumibacter petaseus NBRC 106054.</title>
        <authorList>
            <person name="Miyazawa S."/>
            <person name="Hosoyama A."/>
            <person name="Hashimoto M."/>
            <person name="Noguchi M."/>
            <person name="Tsuchikane K."/>
            <person name="Ohji S."/>
            <person name="Yamazoe A."/>
            <person name="Ichikawa N."/>
            <person name="Kimura A."/>
            <person name="Fujita N."/>
        </authorList>
    </citation>
    <scope>NUCLEOTIDE SEQUENCE [LARGE SCALE GENOMIC DNA]</scope>
    <source>
        <strain evidence="1 2">NBRC 106054</strain>
    </source>
</reference>
<dbReference type="AlphaFoldDB" id="A0A0E9N1B0"/>
<name>A0A0E9N1B0_9BACT</name>
<protein>
    <recommendedName>
        <fullName evidence="3">TonB-dependent receptor</fullName>
    </recommendedName>
</protein>
<dbReference type="EMBL" id="BBWV01000002">
    <property type="protein sequence ID" value="GAO43421.1"/>
    <property type="molecule type" value="Genomic_DNA"/>
</dbReference>
<comment type="caution">
    <text evidence="1">The sequence shown here is derived from an EMBL/GenBank/DDBJ whole genome shotgun (WGS) entry which is preliminary data.</text>
</comment>
<evidence type="ECO:0000313" key="1">
    <source>
        <dbReference type="EMBL" id="GAO43421.1"/>
    </source>
</evidence>
<evidence type="ECO:0000313" key="2">
    <source>
        <dbReference type="Proteomes" id="UP000033121"/>
    </source>
</evidence>
<sequence length="638" mass="74434">MSGMGGGSKGQDSLKHRDNLEDSITIRFRFLDSSRMQKFDSSVVDFRSKYPLPANYTSLGNTGSAARAFAFHPLMNSGWDPGFHAFDIYKIRMDQVRFFQTTRPYSELGYLLGSRSEQIIHLMHTQNIKPNWNAAFQYDLINSPGFFKNQNVAHNRYLFNTHYQSKNKRYNLYFVLLANVMQANENGGIRDDQDYLDNVTTYKERSSIPVQLGNYVRPEQSFLNSKLNTGNRQSSTTFLLRQQYDLGKKDSVVTDSTVQKLFYPKLRMEYNVQYSLHKFKYYDAEPDDSFYVKHYNFLTALNNGFTLEEHWKDLVNDFSLYSFPDERNAQQFLKAGFSFQNLTGDFSDGRRTFYNMFLHGEYRNRTRNRKWDIQASGKFYLAGFNNGDFDFNASLQRFLSRKLGYASIGLQNVNRTPSYIYETSSSFSFGAMPTFNKENVTRIYGAVNNDEYRWRLAASYYLVSNFAYFKNYYVTDQASALFNVFNIEAEKTFRVGRRWHWMANVQINQRLGDGPVNMPLFFTFQRFGYEGNLGFKNLSFAAGLEGRYFSPYKADQYSPLQSQFFYQDTMQISMKFPDLTAYLHFRIRGFTLYLRAENLNTASFAGGSFGWTNNNLAAPYYPTPGFQLRLGIFWSFVN</sequence>
<accession>A0A0E9N1B0</accession>
<dbReference type="STRING" id="1220578.FPE01S_02_05260"/>
<keyword evidence="2" id="KW-1185">Reference proteome</keyword>
<organism evidence="1 2">
    <name type="scientific">Flavihumibacter petaseus NBRC 106054</name>
    <dbReference type="NCBI Taxonomy" id="1220578"/>
    <lineage>
        <taxon>Bacteria</taxon>
        <taxon>Pseudomonadati</taxon>
        <taxon>Bacteroidota</taxon>
        <taxon>Chitinophagia</taxon>
        <taxon>Chitinophagales</taxon>
        <taxon>Chitinophagaceae</taxon>
        <taxon>Flavihumibacter</taxon>
    </lineage>
</organism>
<evidence type="ECO:0008006" key="3">
    <source>
        <dbReference type="Google" id="ProtNLM"/>
    </source>
</evidence>
<dbReference type="Pfam" id="PF14121">
    <property type="entry name" value="Porin_10"/>
    <property type="match status" value="1"/>
</dbReference>
<dbReference type="InterPro" id="IPR025631">
    <property type="entry name" value="Porin_10"/>
</dbReference>
<dbReference type="Proteomes" id="UP000033121">
    <property type="component" value="Unassembled WGS sequence"/>
</dbReference>
<gene>
    <name evidence="1" type="ORF">FPE01S_02_05260</name>
</gene>
<proteinExistence type="predicted"/>